<evidence type="ECO:0000313" key="3">
    <source>
        <dbReference type="Proteomes" id="UP000183832"/>
    </source>
</evidence>
<protein>
    <submittedName>
        <fullName evidence="2">CLUMA_CG016586, isoform A</fullName>
    </submittedName>
</protein>
<reference evidence="2 3" key="1">
    <citation type="submission" date="2015-04" db="EMBL/GenBank/DDBJ databases">
        <authorList>
            <person name="Syromyatnikov M.Y."/>
            <person name="Popov V.N."/>
        </authorList>
    </citation>
    <scope>NUCLEOTIDE SEQUENCE [LARGE SCALE GENOMIC DNA]</scope>
</reference>
<dbReference type="OrthoDB" id="8186735at2759"/>
<dbReference type="Proteomes" id="UP000183832">
    <property type="component" value="Unassembled WGS sequence"/>
</dbReference>
<gene>
    <name evidence="2" type="ORF">CLUMA_CG016586</name>
</gene>
<keyword evidence="3" id="KW-1185">Reference proteome</keyword>
<feature type="signal peptide" evidence="1">
    <location>
        <begin position="1"/>
        <end position="21"/>
    </location>
</feature>
<keyword evidence="1" id="KW-0732">Signal</keyword>
<evidence type="ECO:0000256" key="1">
    <source>
        <dbReference type="SAM" id="SignalP"/>
    </source>
</evidence>
<evidence type="ECO:0000313" key="2">
    <source>
        <dbReference type="EMBL" id="CRL02998.1"/>
    </source>
</evidence>
<name>A0A1J1IV34_9DIPT</name>
<accession>A0A1J1IV34</accession>
<organism evidence="2 3">
    <name type="scientific">Clunio marinus</name>
    <dbReference type="NCBI Taxonomy" id="568069"/>
    <lineage>
        <taxon>Eukaryota</taxon>
        <taxon>Metazoa</taxon>
        <taxon>Ecdysozoa</taxon>
        <taxon>Arthropoda</taxon>
        <taxon>Hexapoda</taxon>
        <taxon>Insecta</taxon>
        <taxon>Pterygota</taxon>
        <taxon>Neoptera</taxon>
        <taxon>Endopterygota</taxon>
        <taxon>Diptera</taxon>
        <taxon>Nematocera</taxon>
        <taxon>Chironomoidea</taxon>
        <taxon>Chironomidae</taxon>
        <taxon>Clunio</taxon>
    </lineage>
</organism>
<dbReference type="EMBL" id="CVRI01000059">
    <property type="protein sequence ID" value="CRL02998.1"/>
    <property type="molecule type" value="Genomic_DNA"/>
</dbReference>
<feature type="chain" id="PRO_5012294840" evidence="1">
    <location>
        <begin position="22"/>
        <end position="179"/>
    </location>
</feature>
<dbReference type="AlphaFoldDB" id="A0A1J1IV34"/>
<sequence length="179" mass="20620">MESLKFIISFSLVFYLNLTQSAIMIDRVKINFDVSFTNFSYALQNDGVNSTLINVTIHAYHEVTKIKVFLQLLLPENDGDRHYGREYFKTSVDFDRVAKGIFGNSILQMITERLGVTSDILKLPMKKGIYSVCNFTMPDQLLPSFLPSRALLKFRIVVNIKGSKKSFRSSSWEVYIRRV</sequence>
<proteinExistence type="predicted"/>